<evidence type="ECO:0000313" key="3">
    <source>
        <dbReference type="Proteomes" id="UP000001038"/>
    </source>
</evidence>
<name>A0A3B3HNF9_ORYLA</name>
<reference evidence="2" key="2">
    <citation type="submission" date="2025-08" db="UniProtKB">
        <authorList>
            <consortium name="Ensembl"/>
        </authorList>
    </citation>
    <scope>IDENTIFICATION</scope>
    <source>
        <strain evidence="2">Hd-rR</strain>
    </source>
</reference>
<dbReference type="Proteomes" id="UP000001038">
    <property type="component" value="Chromosome 18"/>
</dbReference>
<reference evidence="2" key="3">
    <citation type="submission" date="2025-09" db="UniProtKB">
        <authorList>
            <consortium name="Ensembl"/>
        </authorList>
    </citation>
    <scope>IDENTIFICATION</scope>
    <source>
        <strain evidence="2">Hd-rR</strain>
    </source>
</reference>
<dbReference type="InterPro" id="IPR038717">
    <property type="entry name" value="Tc1-like_DDE_dom"/>
</dbReference>
<dbReference type="PANTHER" id="PTHR23022">
    <property type="entry name" value="TRANSPOSABLE ELEMENT-RELATED"/>
    <property type="match status" value="1"/>
</dbReference>
<dbReference type="GO" id="GO:0003676">
    <property type="term" value="F:nucleic acid binding"/>
    <property type="evidence" value="ECO:0007669"/>
    <property type="project" value="InterPro"/>
</dbReference>
<dbReference type="InterPro" id="IPR009057">
    <property type="entry name" value="Homeodomain-like_sf"/>
</dbReference>
<evidence type="ECO:0000313" key="2">
    <source>
        <dbReference type="Ensembl" id="ENSORLP00000033234.1"/>
    </source>
</evidence>
<proteinExistence type="predicted"/>
<organism evidence="2 3">
    <name type="scientific">Oryzias latipes</name>
    <name type="common">Japanese rice fish</name>
    <name type="synonym">Japanese killifish</name>
    <dbReference type="NCBI Taxonomy" id="8090"/>
    <lineage>
        <taxon>Eukaryota</taxon>
        <taxon>Metazoa</taxon>
        <taxon>Chordata</taxon>
        <taxon>Craniata</taxon>
        <taxon>Vertebrata</taxon>
        <taxon>Euteleostomi</taxon>
        <taxon>Actinopterygii</taxon>
        <taxon>Neopterygii</taxon>
        <taxon>Teleostei</taxon>
        <taxon>Neoteleostei</taxon>
        <taxon>Acanthomorphata</taxon>
        <taxon>Ovalentaria</taxon>
        <taxon>Atherinomorphae</taxon>
        <taxon>Beloniformes</taxon>
        <taxon>Adrianichthyidae</taxon>
        <taxon>Oryziinae</taxon>
        <taxon>Oryzias</taxon>
    </lineage>
</organism>
<keyword evidence="3" id="KW-1185">Reference proteome</keyword>
<dbReference type="AlphaFoldDB" id="A0A3B3HNF9"/>
<dbReference type="Pfam" id="PF13384">
    <property type="entry name" value="HTH_23"/>
    <property type="match status" value="1"/>
</dbReference>
<dbReference type="InterPro" id="IPR052338">
    <property type="entry name" value="Transposase_5"/>
</dbReference>
<dbReference type="Ensembl" id="ENSORLT00000027654.1">
    <property type="protein sequence ID" value="ENSORLP00000033234.1"/>
    <property type="gene ID" value="ENSORLG00000022368.1"/>
</dbReference>
<feature type="domain" description="Tc1-like transposase DDE" evidence="1">
    <location>
        <begin position="123"/>
        <end position="263"/>
    </location>
</feature>
<sequence length="307" mass="35610">MPQMLQVLRERAIGMLIAGMSTRALARELNVHSSTVSLLQRRFREFGSTPNRPHNRRPRVTTPAQDLHIQHVHLQDRLRPATRTAAETIGLHNHRISAQTVRNRLKEAHLHAHMRWRPARWRRVLFTDESRFTLFRADGRQRVWRRVGEWFSDVNVVDRVAHGGGGVMVWAGICDGRRTQVHFIDGILNAQRYRDEILGPIVVPYIQQHHLMLQHDNPRPHVARICTQFLEAENIPVLAWPACSLDMSPIEHVWDALDQRIRQPVPVPANIQQLHTAFEEEWTNIPQAKIDNLINSMRSRCVMGRTS</sequence>
<dbReference type="Pfam" id="PF13358">
    <property type="entry name" value="DDE_3"/>
    <property type="match status" value="1"/>
</dbReference>
<dbReference type="PANTHER" id="PTHR23022:SF135">
    <property type="entry name" value="SI:DKEY-77F5.3"/>
    <property type="match status" value="1"/>
</dbReference>
<evidence type="ECO:0000259" key="1">
    <source>
        <dbReference type="Pfam" id="PF13358"/>
    </source>
</evidence>
<dbReference type="GeneTree" id="ENSGT00940000166084"/>
<dbReference type="SUPFAM" id="SSF46689">
    <property type="entry name" value="Homeodomain-like"/>
    <property type="match status" value="1"/>
</dbReference>
<dbReference type="Gene3D" id="3.30.420.10">
    <property type="entry name" value="Ribonuclease H-like superfamily/Ribonuclease H"/>
    <property type="match status" value="1"/>
</dbReference>
<reference evidence="2 3" key="1">
    <citation type="journal article" date="2007" name="Nature">
        <title>The medaka draft genome and insights into vertebrate genome evolution.</title>
        <authorList>
            <person name="Kasahara M."/>
            <person name="Naruse K."/>
            <person name="Sasaki S."/>
            <person name="Nakatani Y."/>
            <person name="Qu W."/>
            <person name="Ahsan B."/>
            <person name="Yamada T."/>
            <person name="Nagayasu Y."/>
            <person name="Doi K."/>
            <person name="Kasai Y."/>
            <person name="Jindo T."/>
            <person name="Kobayashi D."/>
            <person name="Shimada A."/>
            <person name="Toyoda A."/>
            <person name="Kuroki Y."/>
            <person name="Fujiyama A."/>
            <person name="Sasaki T."/>
            <person name="Shimizu A."/>
            <person name="Asakawa S."/>
            <person name="Shimizu N."/>
            <person name="Hashimoto S."/>
            <person name="Yang J."/>
            <person name="Lee Y."/>
            <person name="Matsushima K."/>
            <person name="Sugano S."/>
            <person name="Sakaizumi M."/>
            <person name="Narita T."/>
            <person name="Ohishi K."/>
            <person name="Haga S."/>
            <person name="Ohta F."/>
            <person name="Nomoto H."/>
            <person name="Nogata K."/>
            <person name="Morishita T."/>
            <person name="Endo T."/>
            <person name="Shin-I T."/>
            <person name="Takeda H."/>
            <person name="Morishita S."/>
            <person name="Kohara Y."/>
        </authorList>
    </citation>
    <scope>NUCLEOTIDE SEQUENCE [LARGE SCALE GENOMIC DNA]</scope>
    <source>
        <strain evidence="2 3">Hd-rR</strain>
    </source>
</reference>
<dbReference type="InParanoid" id="A0A3B3HNF9"/>
<accession>A0A3B3HNF9</accession>
<protein>
    <recommendedName>
        <fullName evidence="1">Tc1-like transposase DDE domain-containing protein</fullName>
    </recommendedName>
</protein>
<dbReference type="InterPro" id="IPR036397">
    <property type="entry name" value="RNaseH_sf"/>
</dbReference>